<evidence type="ECO:0000256" key="7">
    <source>
        <dbReference type="PROSITE-ProRule" id="PRU00169"/>
    </source>
</evidence>
<dbReference type="PANTHER" id="PTHR42872">
    <property type="entry name" value="PROTEIN-GLUTAMATE METHYLESTERASE/PROTEIN-GLUTAMINE GLUTAMINASE"/>
    <property type="match status" value="1"/>
</dbReference>
<dbReference type="OrthoDB" id="9793421at2"/>
<comment type="function">
    <text evidence="5">Involved in chemotaxis. Part of a chemotaxis signal transduction system that modulates chemotaxis in response to various stimuli. Catalyzes the demethylation of specific methylglutamate residues introduced into the chemoreceptors (methyl-accepting chemotaxis proteins or MCP) by CheR. Also mediates the irreversible deamidation of specific glutamine residues to glutamic acid.</text>
</comment>
<dbReference type="GO" id="GO:0000156">
    <property type="term" value="F:phosphorelay response regulator activity"/>
    <property type="evidence" value="ECO:0007669"/>
    <property type="project" value="InterPro"/>
</dbReference>
<dbReference type="GO" id="GO:0050568">
    <property type="term" value="F:protein-glutamine glutaminase activity"/>
    <property type="evidence" value="ECO:0007669"/>
    <property type="project" value="UniProtKB-UniRule"/>
</dbReference>
<dbReference type="InterPro" id="IPR001789">
    <property type="entry name" value="Sig_transdc_resp-reg_receiver"/>
</dbReference>
<keyword evidence="11" id="KW-1185">Reference proteome</keyword>
<comment type="caution">
    <text evidence="10">The sequence shown here is derived from an EMBL/GenBank/DDBJ whole genome shotgun (WGS) entry which is preliminary data.</text>
</comment>
<protein>
    <recommendedName>
        <fullName evidence="5">Protein-glutamate methylesterase/protein-glutamine glutaminase</fullName>
        <ecNumber evidence="5">3.1.1.61</ecNumber>
        <ecNumber evidence="5">3.5.1.44</ecNumber>
    </recommendedName>
</protein>
<evidence type="ECO:0000313" key="11">
    <source>
        <dbReference type="Proteomes" id="UP000273405"/>
    </source>
</evidence>
<evidence type="ECO:0000256" key="2">
    <source>
        <dbReference type="ARBA" id="ARBA00022500"/>
    </source>
</evidence>
<keyword evidence="10" id="KW-0808">Transferase</keyword>
<dbReference type="PROSITE" id="PS50122">
    <property type="entry name" value="CHEB"/>
    <property type="match status" value="1"/>
</dbReference>
<dbReference type="CDD" id="cd17541">
    <property type="entry name" value="REC_CheB-like"/>
    <property type="match status" value="1"/>
</dbReference>
<gene>
    <name evidence="5 10" type="primary">cheB</name>
    <name evidence="10" type="ORF">D7X12_07275</name>
</gene>
<dbReference type="GO" id="GO:0005737">
    <property type="term" value="C:cytoplasm"/>
    <property type="evidence" value="ECO:0007669"/>
    <property type="project" value="UniProtKB-SubCell"/>
</dbReference>
<dbReference type="SMART" id="SM00448">
    <property type="entry name" value="REC"/>
    <property type="match status" value="1"/>
</dbReference>
<keyword evidence="3 5" id="KW-0378">Hydrolase</keyword>
<dbReference type="InterPro" id="IPR035909">
    <property type="entry name" value="CheB_C"/>
</dbReference>
<dbReference type="EC" id="3.1.1.61" evidence="5"/>
<evidence type="ECO:0000256" key="4">
    <source>
        <dbReference type="ARBA" id="ARBA00048267"/>
    </source>
</evidence>
<evidence type="ECO:0000256" key="3">
    <source>
        <dbReference type="ARBA" id="ARBA00022801"/>
    </source>
</evidence>
<accession>A0A3A8NQU8</accession>
<dbReference type="RefSeq" id="WP_120624529.1">
    <property type="nucleotide sequence ID" value="NZ_RAWG01000031.1"/>
</dbReference>
<dbReference type="Gene3D" id="3.40.50.180">
    <property type="entry name" value="Methylesterase CheB, C-terminal domain"/>
    <property type="match status" value="1"/>
</dbReference>
<dbReference type="Gene3D" id="3.40.50.2300">
    <property type="match status" value="1"/>
</dbReference>
<dbReference type="InterPro" id="IPR008248">
    <property type="entry name" value="CheB-like"/>
</dbReference>
<evidence type="ECO:0000256" key="5">
    <source>
        <dbReference type="HAMAP-Rule" id="MF_00099"/>
    </source>
</evidence>
<feature type="active site" evidence="5 6">
    <location>
        <position position="293"/>
    </location>
</feature>
<keyword evidence="5 7" id="KW-0597">Phosphoprotein</keyword>
<proteinExistence type="inferred from homology"/>
<dbReference type="Pfam" id="PF00072">
    <property type="entry name" value="Response_reg"/>
    <property type="match status" value="1"/>
</dbReference>
<feature type="active site" evidence="5 6">
    <location>
        <position position="197"/>
    </location>
</feature>
<dbReference type="AlphaFoldDB" id="A0A3A8NQU8"/>
<name>A0A3A8NQU8_9BACT</name>
<dbReference type="GO" id="GO:0008168">
    <property type="term" value="F:methyltransferase activity"/>
    <property type="evidence" value="ECO:0007669"/>
    <property type="project" value="UniProtKB-KW"/>
</dbReference>
<dbReference type="HAMAP" id="MF_00099">
    <property type="entry name" value="CheB_chemtxs"/>
    <property type="match status" value="1"/>
</dbReference>
<dbReference type="InterPro" id="IPR011006">
    <property type="entry name" value="CheY-like_superfamily"/>
</dbReference>
<dbReference type="GO" id="GO:0006935">
    <property type="term" value="P:chemotaxis"/>
    <property type="evidence" value="ECO:0007669"/>
    <property type="project" value="UniProtKB-UniRule"/>
</dbReference>
<dbReference type="NCBIfam" id="NF001965">
    <property type="entry name" value="PRK00742.1"/>
    <property type="match status" value="1"/>
</dbReference>
<reference evidence="11" key="1">
    <citation type="submission" date="2018-09" db="EMBL/GenBank/DDBJ databases">
        <authorList>
            <person name="Livingstone P.G."/>
            <person name="Whitworth D.E."/>
        </authorList>
    </citation>
    <scope>NUCLEOTIDE SEQUENCE [LARGE SCALE GENOMIC DNA]</scope>
    <source>
        <strain evidence="11">CA040B</strain>
    </source>
</reference>
<dbReference type="SUPFAM" id="SSF52738">
    <property type="entry name" value="Methylesterase CheB, C-terminal domain"/>
    <property type="match status" value="1"/>
</dbReference>
<feature type="modified residue" description="4-aspartylphosphate" evidence="5 7">
    <location>
        <position position="59"/>
    </location>
</feature>
<dbReference type="InterPro" id="IPR000673">
    <property type="entry name" value="Sig_transdc_resp-reg_Me-estase"/>
</dbReference>
<comment type="domain">
    <text evidence="5">Contains a C-terminal catalytic domain, and an N-terminal region which modulates catalytic activity.</text>
</comment>
<comment type="catalytic activity">
    <reaction evidence="5">
        <text>L-glutaminyl-[protein] + H2O = L-glutamyl-[protein] + NH4(+)</text>
        <dbReference type="Rhea" id="RHEA:16441"/>
        <dbReference type="Rhea" id="RHEA-COMP:10207"/>
        <dbReference type="Rhea" id="RHEA-COMP:10208"/>
        <dbReference type="ChEBI" id="CHEBI:15377"/>
        <dbReference type="ChEBI" id="CHEBI:28938"/>
        <dbReference type="ChEBI" id="CHEBI:29973"/>
        <dbReference type="ChEBI" id="CHEBI:30011"/>
        <dbReference type="EC" id="3.5.1.44"/>
    </reaction>
</comment>
<dbReference type="EC" id="3.5.1.44" evidence="5"/>
<comment type="subcellular location">
    <subcellularLocation>
        <location evidence="5">Cytoplasm</location>
    </subcellularLocation>
</comment>
<feature type="domain" description="Response regulatory" evidence="8">
    <location>
        <begin position="8"/>
        <end position="125"/>
    </location>
</feature>
<sequence>MTGSPRLRVLVVDDSAFARKVLRKVLSDAPGIEVVGTARDGLDALERMVEFKPDVITLDLVMPALDGLGLLRALAGMPDAPRVVVVSSAGTDSELAVAALQAGAVDLVHKPTALATERLYELGAELVAKVLIAGHATPHYTEEVARDAALRAARTSGVTPSTKLLAVGTSTGGPQALTRLLSVLPADFPAPVVLALHIPAGYTEAVAKRLNALSALEVLEASDGMEIIPGRAVLARAGMHLKLERHGALDLVRLDRQPAHTAHHPSVDVLFESVAAGWGRDAVALVLTGMGEDGLVGARAVHAAGGVVLTEAESSCVVYGMPRVVKEAGLSNGSAPLEDLMPLISRYIS</sequence>
<feature type="active site" evidence="5 6">
    <location>
        <position position="170"/>
    </location>
</feature>
<keyword evidence="2 5" id="KW-0145">Chemotaxis</keyword>
<evidence type="ECO:0000259" key="8">
    <source>
        <dbReference type="PROSITE" id="PS50110"/>
    </source>
</evidence>
<dbReference type="PROSITE" id="PS50110">
    <property type="entry name" value="RESPONSE_REGULATORY"/>
    <property type="match status" value="1"/>
</dbReference>
<evidence type="ECO:0000256" key="6">
    <source>
        <dbReference type="PROSITE-ProRule" id="PRU00050"/>
    </source>
</evidence>
<feature type="domain" description="CheB-type methylesterase" evidence="9">
    <location>
        <begin position="158"/>
        <end position="349"/>
    </location>
</feature>
<dbReference type="Proteomes" id="UP000273405">
    <property type="component" value="Unassembled WGS sequence"/>
</dbReference>
<comment type="catalytic activity">
    <reaction evidence="4 5">
        <text>[protein]-L-glutamate 5-O-methyl ester + H2O = L-glutamyl-[protein] + methanol + H(+)</text>
        <dbReference type="Rhea" id="RHEA:23236"/>
        <dbReference type="Rhea" id="RHEA-COMP:10208"/>
        <dbReference type="Rhea" id="RHEA-COMP:10311"/>
        <dbReference type="ChEBI" id="CHEBI:15377"/>
        <dbReference type="ChEBI" id="CHEBI:15378"/>
        <dbReference type="ChEBI" id="CHEBI:17790"/>
        <dbReference type="ChEBI" id="CHEBI:29973"/>
        <dbReference type="ChEBI" id="CHEBI:82795"/>
        <dbReference type="EC" id="3.1.1.61"/>
    </reaction>
</comment>
<keyword evidence="10" id="KW-0489">Methyltransferase</keyword>
<dbReference type="SUPFAM" id="SSF52172">
    <property type="entry name" value="CheY-like"/>
    <property type="match status" value="1"/>
</dbReference>
<evidence type="ECO:0000259" key="9">
    <source>
        <dbReference type="PROSITE" id="PS50122"/>
    </source>
</evidence>
<organism evidence="10 11">
    <name type="scientific">Corallococcus sicarius</name>
    <dbReference type="NCBI Taxonomy" id="2316726"/>
    <lineage>
        <taxon>Bacteria</taxon>
        <taxon>Pseudomonadati</taxon>
        <taxon>Myxococcota</taxon>
        <taxon>Myxococcia</taxon>
        <taxon>Myxococcales</taxon>
        <taxon>Cystobacterineae</taxon>
        <taxon>Myxococcaceae</taxon>
        <taxon>Corallococcus</taxon>
    </lineage>
</organism>
<comment type="similarity">
    <text evidence="5">Belongs to the CheB family.</text>
</comment>
<dbReference type="GO" id="GO:0032259">
    <property type="term" value="P:methylation"/>
    <property type="evidence" value="ECO:0007669"/>
    <property type="project" value="UniProtKB-KW"/>
</dbReference>
<dbReference type="EMBL" id="RAWG01000031">
    <property type="protein sequence ID" value="RKH45760.1"/>
    <property type="molecule type" value="Genomic_DNA"/>
</dbReference>
<dbReference type="GO" id="GO:0008984">
    <property type="term" value="F:protein-glutamate methylesterase activity"/>
    <property type="evidence" value="ECO:0007669"/>
    <property type="project" value="UniProtKB-UniRule"/>
</dbReference>
<evidence type="ECO:0000313" key="10">
    <source>
        <dbReference type="EMBL" id="RKH45760.1"/>
    </source>
</evidence>
<dbReference type="PANTHER" id="PTHR42872:SF6">
    <property type="entry name" value="PROTEIN-GLUTAMATE METHYLESTERASE_PROTEIN-GLUTAMINE GLUTAMINASE"/>
    <property type="match status" value="1"/>
</dbReference>
<evidence type="ECO:0000256" key="1">
    <source>
        <dbReference type="ARBA" id="ARBA00022490"/>
    </source>
</evidence>
<dbReference type="PIRSF" id="PIRSF000876">
    <property type="entry name" value="RR_chemtxs_CheB"/>
    <property type="match status" value="1"/>
</dbReference>
<keyword evidence="1 5" id="KW-0963">Cytoplasm</keyword>
<dbReference type="CDD" id="cd16432">
    <property type="entry name" value="CheB_Rec"/>
    <property type="match status" value="1"/>
</dbReference>
<dbReference type="Pfam" id="PF01339">
    <property type="entry name" value="CheB_methylest"/>
    <property type="match status" value="1"/>
</dbReference>
<comment type="PTM">
    <text evidence="5">Phosphorylated by CheA. Phosphorylation of the N-terminal regulatory domain activates the methylesterase activity.</text>
</comment>